<gene>
    <name evidence="3" type="ORF">GCM10022247_68560</name>
</gene>
<organism evidence="3 4">
    <name type="scientific">Allokutzneria multivorans</name>
    <dbReference type="NCBI Taxonomy" id="1142134"/>
    <lineage>
        <taxon>Bacteria</taxon>
        <taxon>Bacillati</taxon>
        <taxon>Actinomycetota</taxon>
        <taxon>Actinomycetes</taxon>
        <taxon>Pseudonocardiales</taxon>
        <taxon>Pseudonocardiaceae</taxon>
        <taxon>Allokutzneria</taxon>
    </lineage>
</organism>
<dbReference type="EMBL" id="BAABAL010000024">
    <property type="protein sequence ID" value="GAA4033792.1"/>
    <property type="molecule type" value="Genomic_DNA"/>
</dbReference>
<sequence>MSRTALALALATAASVVLTPTANADVQCPGGHVCMWEHENYSGDRYIFLDPPSGNTKYEIDGWNGDNEISSLHNLTNCTIVLFDDDNTKGKSWEIRPEKSEPHLGRIGANDKAESFETRCP</sequence>
<name>A0ABP7U078_9PSEU</name>
<keyword evidence="2" id="KW-0732">Signal</keyword>
<dbReference type="Pfam" id="PF03995">
    <property type="entry name" value="Inhibitor_I36"/>
    <property type="match status" value="1"/>
</dbReference>
<reference evidence="4" key="1">
    <citation type="journal article" date="2019" name="Int. J. Syst. Evol. Microbiol.">
        <title>The Global Catalogue of Microorganisms (GCM) 10K type strain sequencing project: providing services to taxonomists for standard genome sequencing and annotation.</title>
        <authorList>
            <consortium name="The Broad Institute Genomics Platform"/>
            <consortium name="The Broad Institute Genome Sequencing Center for Infectious Disease"/>
            <person name="Wu L."/>
            <person name="Ma J."/>
        </authorList>
    </citation>
    <scope>NUCLEOTIDE SEQUENCE [LARGE SCALE GENOMIC DNA]</scope>
    <source>
        <strain evidence="4">JCM 17342</strain>
    </source>
</reference>
<evidence type="ECO:0000313" key="3">
    <source>
        <dbReference type="EMBL" id="GAA4033792.1"/>
    </source>
</evidence>
<comment type="caution">
    <text evidence="3">The sequence shown here is derived from an EMBL/GenBank/DDBJ whole genome shotgun (WGS) entry which is preliminary data.</text>
</comment>
<feature type="chain" id="PRO_5046416420" description="Peptidase inhibitor family I36" evidence="2">
    <location>
        <begin position="25"/>
        <end position="121"/>
    </location>
</feature>
<feature type="signal peptide" evidence="2">
    <location>
        <begin position="1"/>
        <end position="24"/>
    </location>
</feature>
<proteinExistence type="predicted"/>
<dbReference type="InterPro" id="IPR011024">
    <property type="entry name" value="G_crystallin-like"/>
</dbReference>
<feature type="region of interest" description="Disordered" evidence="1">
    <location>
        <begin position="97"/>
        <end position="121"/>
    </location>
</feature>
<dbReference type="Gene3D" id="2.60.20.10">
    <property type="entry name" value="Crystallins"/>
    <property type="match status" value="1"/>
</dbReference>
<dbReference type="RefSeq" id="WP_344884625.1">
    <property type="nucleotide sequence ID" value="NZ_BAABAL010000024.1"/>
</dbReference>
<dbReference type="SUPFAM" id="SSF49695">
    <property type="entry name" value="gamma-Crystallin-like"/>
    <property type="match status" value="1"/>
</dbReference>
<evidence type="ECO:0000313" key="4">
    <source>
        <dbReference type="Proteomes" id="UP001501747"/>
    </source>
</evidence>
<accession>A0ABP7U078</accession>
<evidence type="ECO:0008006" key="5">
    <source>
        <dbReference type="Google" id="ProtNLM"/>
    </source>
</evidence>
<keyword evidence="4" id="KW-1185">Reference proteome</keyword>
<evidence type="ECO:0000256" key="2">
    <source>
        <dbReference type="SAM" id="SignalP"/>
    </source>
</evidence>
<dbReference type="Proteomes" id="UP001501747">
    <property type="component" value="Unassembled WGS sequence"/>
</dbReference>
<evidence type="ECO:0000256" key="1">
    <source>
        <dbReference type="SAM" id="MobiDB-lite"/>
    </source>
</evidence>
<protein>
    <recommendedName>
        <fullName evidence="5">Peptidase inhibitor family I36</fullName>
    </recommendedName>
</protein>